<evidence type="ECO:0000256" key="1">
    <source>
        <dbReference type="ARBA" id="ARBA00001947"/>
    </source>
</evidence>
<dbReference type="AlphaFoldDB" id="A0AA35LR98"/>
<name>A0AA35LR98_9HYPO</name>
<comment type="cofactor">
    <cofactor evidence="1">
        <name>Zn(2+)</name>
        <dbReference type="ChEBI" id="CHEBI:29105"/>
    </cofactor>
</comment>
<dbReference type="GO" id="GO:0046872">
    <property type="term" value="F:metal ion binding"/>
    <property type="evidence" value="ECO:0007669"/>
    <property type="project" value="UniProtKB-KW"/>
</dbReference>
<dbReference type="SUPFAM" id="SSF51556">
    <property type="entry name" value="Metallo-dependent hydrolases"/>
    <property type="match status" value="1"/>
</dbReference>
<dbReference type="Proteomes" id="UP001160390">
    <property type="component" value="Unassembled WGS sequence"/>
</dbReference>
<dbReference type="Gene3D" id="3.20.20.140">
    <property type="entry name" value="Metal-dependent hydrolases"/>
    <property type="match status" value="1"/>
</dbReference>
<dbReference type="InterPro" id="IPR051607">
    <property type="entry name" value="Metallo-dep_hydrolases"/>
</dbReference>
<keyword evidence="2" id="KW-0479">Metal-binding</keyword>
<sequence length="289" mass="31641">MCYQILALLILCLSTLRVEASSKLFEGATIISFDDDTNSINVIRNGSLLVIDDRIAGLCASSELLNTPPDAETVNVSGQIITPGFIDTHRHEWSTAWKTIISNTTLLEFFVRYRDAAPLLGFTPDDVYLSKLAGLYETVNAGVTTTLDHAYHNWSPSSGWADYNASIDSGVRVFWAYSVQNASATNYTVSNQFVIFQEMAEYTATLKSSPVQLGIAYDGWAPNGNTAEAQRVADLAKQYNVWVVTTHAVGDESAELLRSSNQYISITPESEASMALDTLASLTIWAGQR</sequence>
<evidence type="ECO:0000259" key="6">
    <source>
        <dbReference type="Pfam" id="PF01979"/>
    </source>
</evidence>
<proteinExistence type="predicted"/>
<feature type="signal peptide" evidence="5">
    <location>
        <begin position="1"/>
        <end position="20"/>
    </location>
</feature>
<protein>
    <recommendedName>
        <fullName evidence="6">Amidohydrolase-related domain-containing protein</fullName>
    </recommendedName>
</protein>
<organism evidence="7 8">
    <name type="scientific">Clonostachys chloroleuca</name>
    <dbReference type="NCBI Taxonomy" id="1926264"/>
    <lineage>
        <taxon>Eukaryota</taxon>
        <taxon>Fungi</taxon>
        <taxon>Dikarya</taxon>
        <taxon>Ascomycota</taxon>
        <taxon>Pezizomycotina</taxon>
        <taxon>Sordariomycetes</taxon>
        <taxon>Hypocreomycetidae</taxon>
        <taxon>Hypocreales</taxon>
        <taxon>Bionectriaceae</taxon>
        <taxon>Clonostachys</taxon>
    </lineage>
</organism>
<dbReference type="GO" id="GO:0019239">
    <property type="term" value="F:deaminase activity"/>
    <property type="evidence" value="ECO:0007669"/>
    <property type="project" value="TreeGrafter"/>
</dbReference>
<feature type="chain" id="PRO_5041325890" description="Amidohydrolase-related domain-containing protein" evidence="5">
    <location>
        <begin position="21"/>
        <end position="289"/>
    </location>
</feature>
<dbReference type="PANTHER" id="PTHR11271">
    <property type="entry name" value="GUANINE DEAMINASE"/>
    <property type="match status" value="1"/>
</dbReference>
<feature type="domain" description="Amidohydrolase-related" evidence="6">
    <location>
        <begin position="80"/>
        <end position="264"/>
    </location>
</feature>
<evidence type="ECO:0000256" key="3">
    <source>
        <dbReference type="ARBA" id="ARBA00022801"/>
    </source>
</evidence>
<dbReference type="GO" id="GO:0005829">
    <property type="term" value="C:cytosol"/>
    <property type="evidence" value="ECO:0007669"/>
    <property type="project" value="TreeGrafter"/>
</dbReference>
<dbReference type="InterPro" id="IPR011059">
    <property type="entry name" value="Metal-dep_hydrolase_composite"/>
</dbReference>
<dbReference type="EMBL" id="CABFNP030000521">
    <property type="protein sequence ID" value="CAI6038056.1"/>
    <property type="molecule type" value="Genomic_DNA"/>
</dbReference>
<keyword evidence="8" id="KW-1185">Reference proteome</keyword>
<reference evidence="7" key="1">
    <citation type="submission" date="2023-01" db="EMBL/GenBank/DDBJ databases">
        <authorList>
            <person name="Piombo E."/>
        </authorList>
    </citation>
    <scope>NUCLEOTIDE SEQUENCE</scope>
</reference>
<keyword evidence="5" id="KW-0732">Signal</keyword>
<comment type="caution">
    <text evidence="7">The sequence shown here is derived from an EMBL/GenBank/DDBJ whole genome shotgun (WGS) entry which is preliminary data.</text>
</comment>
<gene>
    <name evidence="7" type="ORF">CCHLO57077_00016002</name>
</gene>
<evidence type="ECO:0000313" key="7">
    <source>
        <dbReference type="EMBL" id="CAI6038056.1"/>
    </source>
</evidence>
<dbReference type="InterPro" id="IPR006680">
    <property type="entry name" value="Amidohydro-rel"/>
</dbReference>
<keyword evidence="4" id="KW-0862">Zinc</keyword>
<evidence type="ECO:0000313" key="8">
    <source>
        <dbReference type="Proteomes" id="UP001160390"/>
    </source>
</evidence>
<dbReference type="SUPFAM" id="SSF51338">
    <property type="entry name" value="Composite domain of metallo-dependent hydrolases"/>
    <property type="match status" value="1"/>
</dbReference>
<dbReference type="PANTHER" id="PTHR11271:SF37">
    <property type="entry name" value="FAMILY PROTEIN, PUTATIVE (AFU_ORTHOLOGUE AFUA_4G00460)-RELATED"/>
    <property type="match status" value="1"/>
</dbReference>
<evidence type="ECO:0000256" key="5">
    <source>
        <dbReference type="SAM" id="SignalP"/>
    </source>
</evidence>
<accession>A0AA35LR98</accession>
<dbReference type="Pfam" id="PF01979">
    <property type="entry name" value="Amidohydro_1"/>
    <property type="match status" value="1"/>
</dbReference>
<keyword evidence="3" id="KW-0378">Hydrolase</keyword>
<evidence type="ECO:0000256" key="2">
    <source>
        <dbReference type="ARBA" id="ARBA00022723"/>
    </source>
</evidence>
<evidence type="ECO:0000256" key="4">
    <source>
        <dbReference type="ARBA" id="ARBA00022833"/>
    </source>
</evidence>
<dbReference type="Gene3D" id="2.30.40.10">
    <property type="entry name" value="Urease, subunit C, domain 1"/>
    <property type="match status" value="1"/>
</dbReference>
<dbReference type="InterPro" id="IPR032466">
    <property type="entry name" value="Metal_Hydrolase"/>
</dbReference>